<evidence type="ECO:0000313" key="12">
    <source>
        <dbReference type="EMBL" id="KQK17413.1"/>
    </source>
</evidence>
<dbReference type="Gramene" id="KQK17413">
    <property type="protein sequence ID" value="KQK17413"/>
    <property type="gene ID" value="BRADI_1g34320v3"/>
</dbReference>
<dbReference type="PANTHER" id="PTHR12396:SF45">
    <property type="entry name" value="OS06G0702100 PROTEIN"/>
    <property type="match status" value="1"/>
</dbReference>
<dbReference type="HOGENOM" id="CLU_061068_1_0_1"/>
<evidence type="ECO:0000313" key="14">
    <source>
        <dbReference type="Proteomes" id="UP000008810"/>
    </source>
</evidence>
<comment type="subcellular location">
    <subcellularLocation>
        <location evidence="1">Nucleus</location>
    </subcellularLocation>
</comment>
<dbReference type="InterPro" id="IPR001739">
    <property type="entry name" value="Methyl_CpG_DNA-bd"/>
</dbReference>
<dbReference type="Gene3D" id="3.30.40.100">
    <property type="match status" value="1"/>
</dbReference>
<dbReference type="EMBL" id="CM000880">
    <property type="protein sequence ID" value="KQK17413.1"/>
    <property type="molecule type" value="Genomic_DNA"/>
</dbReference>
<dbReference type="OMA" id="VMRTFQG"/>
<dbReference type="FunFam" id="3.30.890.10:FF:000012">
    <property type="entry name" value="Methyl-CpG-binding domain-containing protein 1"/>
    <property type="match status" value="1"/>
</dbReference>
<evidence type="ECO:0000313" key="13">
    <source>
        <dbReference type="EnsemblPlants" id="KQK17413"/>
    </source>
</evidence>
<keyword evidence="5" id="KW-0805">Transcription regulation</keyword>
<dbReference type="EnsemblPlants" id="KQK17414">
    <property type="protein sequence ID" value="KQK17414"/>
    <property type="gene ID" value="BRADI_1g34320v3"/>
</dbReference>
<sequence>MMTFRDHNPETSLVHSRKSQPSKKKLRKLSDDVEVQIIDDDDDSKQLVLYNAEIAQDKEGVEVTEPIHQSSPLQQRFPKARYGHASILPSIGAYTVQCADCFKWRIVPTKEKYEELRETICEELFVCARACEWNRVLSCNDPEDMSQDGSRVWAIDKPSIAQPPPGWDRDVRIRGEGSSKFADVYYTSPSGKKLRSLVEIGRYLAENPHYIQQGASLSQFSFAIPKPLQEDYVKKRTHAAHGLPELPEVVEANPLCWAAPPTRKELLKLGTSASNPFDLDLDQPTSALNPTNLDQPGWFKSPAVHTKKRTPRYTLSPSSFPKRTLKQALSPSTAPKKRTLKQVPSPSIEHPTASSSWSLKDQPGGPPSDIEHVLL</sequence>
<feature type="region of interest" description="Disordered" evidence="9">
    <location>
        <begin position="1"/>
        <end position="25"/>
    </location>
</feature>
<dbReference type="AlphaFoldDB" id="I1GWQ7"/>
<dbReference type="Gene3D" id="3.30.890.10">
    <property type="entry name" value="Methyl-cpg-binding Protein 2, Chain A"/>
    <property type="match status" value="1"/>
</dbReference>
<dbReference type="STRING" id="15368.I1GWQ7"/>
<evidence type="ECO:0000256" key="3">
    <source>
        <dbReference type="ARBA" id="ARBA00022771"/>
    </source>
</evidence>
<proteinExistence type="predicted"/>
<dbReference type="Gramene" id="PNT75540">
    <property type="protein sequence ID" value="PNT75540"/>
    <property type="gene ID" value="BRADI_1g34320v3"/>
</dbReference>
<gene>
    <name evidence="13" type="primary">LOC100821791</name>
    <name evidence="12" type="ORF">BRADI_1g34320v3</name>
</gene>
<keyword evidence="3" id="KW-0863">Zinc-finger</keyword>
<dbReference type="SUPFAM" id="SSF54171">
    <property type="entry name" value="DNA-binding domain"/>
    <property type="match status" value="1"/>
</dbReference>
<dbReference type="EMBL" id="CM000880">
    <property type="protein sequence ID" value="PNT75540.1"/>
    <property type="molecule type" value="Genomic_DNA"/>
</dbReference>
<evidence type="ECO:0000256" key="7">
    <source>
        <dbReference type="ARBA" id="ARBA00023163"/>
    </source>
</evidence>
<feature type="compositionally biased region" description="Polar residues" evidence="9">
    <location>
        <begin position="283"/>
        <end position="294"/>
    </location>
</feature>
<keyword evidence="8" id="KW-0539">Nucleus</keyword>
<keyword evidence="14" id="KW-1185">Reference proteome</keyword>
<dbReference type="InterPro" id="IPR011124">
    <property type="entry name" value="Znf_CW"/>
</dbReference>
<dbReference type="RefSeq" id="XP_003563518.1">
    <property type="nucleotide sequence ID" value="XM_003563470.4"/>
</dbReference>
<reference evidence="12" key="2">
    <citation type="submission" date="2017-06" db="EMBL/GenBank/DDBJ databases">
        <title>WGS assembly of Brachypodium distachyon.</title>
        <authorList>
            <consortium name="The International Brachypodium Initiative"/>
            <person name="Lucas S."/>
            <person name="Harmon-Smith M."/>
            <person name="Lail K."/>
            <person name="Tice H."/>
            <person name="Grimwood J."/>
            <person name="Bruce D."/>
            <person name="Barry K."/>
            <person name="Shu S."/>
            <person name="Lindquist E."/>
            <person name="Wang M."/>
            <person name="Pitluck S."/>
            <person name="Vogel J.P."/>
            <person name="Garvin D.F."/>
            <person name="Mockler T.C."/>
            <person name="Schmutz J."/>
            <person name="Rokhsar D."/>
            <person name="Bevan M.W."/>
        </authorList>
    </citation>
    <scope>NUCLEOTIDE SEQUENCE</scope>
    <source>
        <strain evidence="12">Bd21</strain>
    </source>
</reference>
<evidence type="ECO:0000259" key="10">
    <source>
        <dbReference type="PROSITE" id="PS50982"/>
    </source>
</evidence>
<evidence type="ECO:0000259" key="11">
    <source>
        <dbReference type="PROSITE" id="PS51050"/>
    </source>
</evidence>
<keyword evidence="4" id="KW-0862">Zinc</keyword>
<evidence type="ECO:0000256" key="2">
    <source>
        <dbReference type="ARBA" id="ARBA00022723"/>
    </source>
</evidence>
<feature type="domain" description="MBD" evidence="10">
    <location>
        <begin position="153"/>
        <end position="227"/>
    </location>
</feature>
<dbReference type="OrthoDB" id="10072024at2759"/>
<feature type="compositionally biased region" description="Basic residues" evidence="9">
    <location>
        <begin position="15"/>
        <end position="25"/>
    </location>
</feature>
<evidence type="ECO:0000256" key="8">
    <source>
        <dbReference type="ARBA" id="ARBA00023242"/>
    </source>
</evidence>
<name>I1GWQ7_BRADI</name>
<dbReference type="EnsemblPlants" id="PNT75540">
    <property type="protein sequence ID" value="PNT75540"/>
    <property type="gene ID" value="BRADI_1g34320v3"/>
</dbReference>
<dbReference type="InterPro" id="IPR016177">
    <property type="entry name" value="DNA-bd_dom_sf"/>
</dbReference>
<dbReference type="GO" id="GO:0008270">
    <property type="term" value="F:zinc ion binding"/>
    <property type="evidence" value="ECO:0007669"/>
    <property type="project" value="UniProtKB-KW"/>
</dbReference>
<dbReference type="GO" id="GO:0000118">
    <property type="term" value="C:histone deacetylase complex"/>
    <property type="evidence" value="ECO:0007669"/>
    <property type="project" value="UniProtKB-ARBA"/>
</dbReference>
<feature type="compositionally biased region" description="Polar residues" evidence="9">
    <location>
        <begin position="313"/>
        <end position="333"/>
    </location>
</feature>
<evidence type="ECO:0000256" key="4">
    <source>
        <dbReference type="ARBA" id="ARBA00022833"/>
    </source>
</evidence>
<evidence type="ECO:0008006" key="15">
    <source>
        <dbReference type="Google" id="ProtNLM"/>
    </source>
</evidence>
<dbReference type="EnsemblPlants" id="KQK17413">
    <property type="protein sequence ID" value="KQK17413"/>
    <property type="gene ID" value="BRADI_1g34320v3"/>
</dbReference>
<keyword evidence="7" id="KW-0804">Transcription</keyword>
<reference evidence="13" key="3">
    <citation type="submission" date="2018-08" db="UniProtKB">
        <authorList>
            <consortium name="EnsemblPlants"/>
        </authorList>
    </citation>
    <scope>IDENTIFICATION</scope>
    <source>
        <strain evidence="13">cv. Bd21</strain>
    </source>
</reference>
<dbReference type="Proteomes" id="UP000008810">
    <property type="component" value="Chromosome 1"/>
</dbReference>
<dbReference type="GeneID" id="100821791"/>
<evidence type="ECO:0000256" key="1">
    <source>
        <dbReference type="ARBA" id="ARBA00004123"/>
    </source>
</evidence>
<accession>I1GWQ7</accession>
<dbReference type="PROSITE" id="PS50982">
    <property type="entry name" value="MBD"/>
    <property type="match status" value="1"/>
</dbReference>
<dbReference type="KEGG" id="bdi:100821791"/>
<dbReference type="eggNOG" id="KOG4161">
    <property type="taxonomic scope" value="Eukaryota"/>
</dbReference>
<dbReference type="CDD" id="cd01396">
    <property type="entry name" value="MeCP2_MBD"/>
    <property type="match status" value="1"/>
</dbReference>
<dbReference type="EMBL" id="CM000880">
    <property type="protein sequence ID" value="KQK17414.1"/>
    <property type="molecule type" value="Genomic_DNA"/>
</dbReference>
<feature type="domain" description="CW-type" evidence="11">
    <location>
        <begin position="88"/>
        <end position="147"/>
    </location>
</feature>
<reference evidence="12 13" key="1">
    <citation type="journal article" date="2010" name="Nature">
        <title>Genome sequencing and analysis of the model grass Brachypodium distachyon.</title>
        <authorList>
            <consortium name="International Brachypodium Initiative"/>
        </authorList>
    </citation>
    <scope>NUCLEOTIDE SEQUENCE [LARGE SCALE GENOMIC DNA]</scope>
    <source>
        <strain evidence="12">Bd21</strain>
        <strain evidence="13">cv. Bd21</strain>
    </source>
</reference>
<dbReference type="GO" id="GO:0003677">
    <property type="term" value="F:DNA binding"/>
    <property type="evidence" value="ECO:0007669"/>
    <property type="project" value="UniProtKB-KW"/>
</dbReference>
<keyword evidence="2" id="KW-0479">Metal-binding</keyword>
<dbReference type="PANTHER" id="PTHR12396">
    <property type="entry name" value="METHYL-CPG BINDING PROTEIN, MBD"/>
    <property type="match status" value="1"/>
</dbReference>
<evidence type="ECO:0000256" key="6">
    <source>
        <dbReference type="ARBA" id="ARBA00023125"/>
    </source>
</evidence>
<organism evidence="13">
    <name type="scientific">Brachypodium distachyon</name>
    <name type="common">Purple false brome</name>
    <name type="synonym">Trachynia distachya</name>
    <dbReference type="NCBI Taxonomy" id="15368"/>
    <lineage>
        <taxon>Eukaryota</taxon>
        <taxon>Viridiplantae</taxon>
        <taxon>Streptophyta</taxon>
        <taxon>Embryophyta</taxon>
        <taxon>Tracheophyta</taxon>
        <taxon>Spermatophyta</taxon>
        <taxon>Magnoliopsida</taxon>
        <taxon>Liliopsida</taxon>
        <taxon>Poales</taxon>
        <taxon>Poaceae</taxon>
        <taxon>BOP clade</taxon>
        <taxon>Pooideae</taxon>
        <taxon>Stipodae</taxon>
        <taxon>Brachypodieae</taxon>
        <taxon>Brachypodium</taxon>
    </lineage>
</organism>
<keyword evidence="6" id="KW-0238">DNA-binding</keyword>
<dbReference type="Pfam" id="PF07496">
    <property type="entry name" value="zf-CW"/>
    <property type="match status" value="1"/>
</dbReference>
<dbReference type="Pfam" id="PF01429">
    <property type="entry name" value="MBD"/>
    <property type="match status" value="1"/>
</dbReference>
<dbReference type="PROSITE" id="PS51050">
    <property type="entry name" value="ZF_CW"/>
    <property type="match status" value="1"/>
</dbReference>
<evidence type="ECO:0000256" key="5">
    <source>
        <dbReference type="ARBA" id="ARBA00023015"/>
    </source>
</evidence>
<protein>
    <recommendedName>
        <fullName evidence="15">MBD domain-containing protein</fullName>
    </recommendedName>
</protein>
<evidence type="ECO:0000256" key="9">
    <source>
        <dbReference type="SAM" id="MobiDB-lite"/>
    </source>
</evidence>
<dbReference type="Gramene" id="KQK17414">
    <property type="protein sequence ID" value="KQK17414"/>
    <property type="gene ID" value="BRADI_1g34320v3"/>
</dbReference>
<dbReference type="SMART" id="SM00391">
    <property type="entry name" value="MBD"/>
    <property type="match status" value="1"/>
</dbReference>
<feature type="region of interest" description="Disordered" evidence="9">
    <location>
        <begin position="278"/>
        <end position="375"/>
    </location>
</feature>